<evidence type="ECO:0000256" key="1">
    <source>
        <dbReference type="SAM" id="Phobius"/>
    </source>
</evidence>
<dbReference type="EMBL" id="CP053538">
    <property type="protein sequence ID" value="QJX47815.1"/>
    <property type="molecule type" value="Genomic_DNA"/>
</dbReference>
<keyword evidence="1" id="KW-1133">Transmembrane helix</keyword>
<sequence length="572" mass="63979">MSTHHISYADLSGIENKFSRLREDVREVAADVNHIGREQSQMKSQLEQLIDDFAEFVDADRKQKALQLAETRVGVLSQQLQTEYGYYAEIRRLAVGMLQGVDVGVLSDDTLRASTEEVMMKAPGYWLAPVLVALAAWIRQDQTTMQRALAEALRRDDYKTTLFLVLVMRRLGRREASLQWLQRYFRHQDPRHLDREFVTLLEGIATGLFPPAARQLMQDHLRQWLNQLTEGGGFVEKQRRKWDEFMEATAGMVGPAATTYPQLSEHATNWAELNLGYNRAHVHELMRQHFDNITSGAHDFSTSLKTQLDETLSRLVSNFDDEELPLRHEVHLNQLIVRNEGDKAAAQAQLAAQDGLFDQQVDLLQLLTNALFDSELAGTTRVTQALALSVSQSWILEAHGTFTARARQQVPAQAQLALDGWQGQSADGQNETALLDSQSSHYAAIMQTELAKVAAPVGRFVGAGVLAAFGIWAASNGGGLALLGAVCIILAGVLGYTGWTAFTKTKQQVRDAVNERHRRAHEVLRGCLAELVDFRRDYNRRDVQAADLQQLLANITPESFSSKTYETSRALA</sequence>
<protein>
    <submittedName>
        <fullName evidence="2">Uncharacterized protein</fullName>
    </submittedName>
</protein>
<evidence type="ECO:0000313" key="2">
    <source>
        <dbReference type="EMBL" id="QJX47815.1"/>
    </source>
</evidence>
<gene>
    <name evidence="2" type="ORF">HMJ29_13025</name>
</gene>
<feature type="transmembrane region" description="Helical" evidence="1">
    <location>
        <begin position="453"/>
        <end position="474"/>
    </location>
</feature>
<keyword evidence="1" id="KW-0472">Membrane</keyword>
<proteinExistence type="predicted"/>
<organism evidence="2 3">
    <name type="scientific">Hymenobacter taeanensis</name>
    <dbReference type="NCBI Taxonomy" id="2735321"/>
    <lineage>
        <taxon>Bacteria</taxon>
        <taxon>Pseudomonadati</taxon>
        <taxon>Bacteroidota</taxon>
        <taxon>Cytophagia</taxon>
        <taxon>Cytophagales</taxon>
        <taxon>Hymenobacteraceae</taxon>
        <taxon>Hymenobacter</taxon>
    </lineage>
</organism>
<feature type="transmembrane region" description="Helical" evidence="1">
    <location>
        <begin position="480"/>
        <end position="502"/>
    </location>
</feature>
<dbReference type="RefSeq" id="WP_171591906.1">
    <property type="nucleotide sequence ID" value="NZ_CP053538.1"/>
</dbReference>
<accession>A0A6M6BL58</accession>
<name>A0A6M6BL58_9BACT</name>
<evidence type="ECO:0000313" key="3">
    <source>
        <dbReference type="Proteomes" id="UP000501623"/>
    </source>
</evidence>
<dbReference type="Proteomes" id="UP000501623">
    <property type="component" value="Chromosome"/>
</dbReference>
<keyword evidence="3" id="KW-1185">Reference proteome</keyword>
<reference evidence="2 3" key="1">
    <citation type="submission" date="2020-05" db="EMBL/GenBank/DDBJ databases">
        <title>Complete genome sequence of Hymenobacter sp. TS19 in Coasted Sand Dune.</title>
        <authorList>
            <person name="Lee J.-H."/>
            <person name="Jung J.-H."/>
            <person name="Jeong S."/>
            <person name="Zhao L."/>
            <person name="Kim M.-K."/>
            <person name="Seo H.-S."/>
            <person name="Lim S."/>
        </authorList>
    </citation>
    <scope>NUCLEOTIDE SEQUENCE [LARGE SCALE GENOMIC DNA]</scope>
    <source>
        <strain evidence="2 3">TS19</strain>
    </source>
</reference>
<dbReference type="AlphaFoldDB" id="A0A6M6BL58"/>
<keyword evidence="1" id="KW-0812">Transmembrane</keyword>
<dbReference type="KEGG" id="hts:HMJ29_13025"/>